<dbReference type="InterPro" id="IPR045339">
    <property type="entry name" value="DUF6534"/>
</dbReference>
<feature type="transmembrane region" description="Helical" evidence="1">
    <location>
        <begin position="98"/>
        <end position="118"/>
    </location>
</feature>
<keyword evidence="1" id="KW-0472">Membrane</keyword>
<keyword evidence="1" id="KW-0812">Transmembrane</keyword>
<evidence type="ECO:0000313" key="4">
    <source>
        <dbReference type="Proteomes" id="UP001175227"/>
    </source>
</evidence>
<dbReference type="AlphaFoldDB" id="A0AA39UI65"/>
<feature type="transmembrane region" description="Helical" evidence="1">
    <location>
        <begin position="130"/>
        <end position="155"/>
    </location>
</feature>
<dbReference type="Pfam" id="PF20152">
    <property type="entry name" value="DUF6534"/>
    <property type="match status" value="1"/>
</dbReference>
<protein>
    <recommendedName>
        <fullName evidence="2">DUF6534 domain-containing protein</fullName>
    </recommendedName>
</protein>
<proteinExistence type="predicted"/>
<dbReference type="PANTHER" id="PTHR40465">
    <property type="entry name" value="CHROMOSOME 1, WHOLE GENOME SHOTGUN SEQUENCE"/>
    <property type="match status" value="1"/>
</dbReference>
<evidence type="ECO:0000259" key="2">
    <source>
        <dbReference type="Pfam" id="PF20152"/>
    </source>
</evidence>
<feature type="transmembrane region" description="Helical" evidence="1">
    <location>
        <begin position="57"/>
        <end position="86"/>
    </location>
</feature>
<gene>
    <name evidence="3" type="ORF">IW261DRAFT_357278</name>
</gene>
<name>A0AA39UI65_9AGAR</name>
<accession>A0AA39UI65</accession>
<evidence type="ECO:0000256" key="1">
    <source>
        <dbReference type="SAM" id="Phobius"/>
    </source>
</evidence>
<comment type="caution">
    <text evidence="3">The sequence shown here is derived from an EMBL/GenBank/DDBJ whole genome shotgun (WGS) entry which is preliminary data.</text>
</comment>
<feature type="transmembrane region" description="Helical" evidence="1">
    <location>
        <begin position="167"/>
        <end position="191"/>
    </location>
</feature>
<feature type="transmembrane region" description="Helical" evidence="1">
    <location>
        <begin position="211"/>
        <end position="233"/>
    </location>
</feature>
<dbReference type="EMBL" id="JAUEPR010000002">
    <property type="protein sequence ID" value="KAK0488563.1"/>
    <property type="molecule type" value="Genomic_DNA"/>
</dbReference>
<keyword evidence="4" id="KW-1185">Reference proteome</keyword>
<reference evidence="3" key="1">
    <citation type="submission" date="2023-06" db="EMBL/GenBank/DDBJ databases">
        <authorList>
            <consortium name="Lawrence Berkeley National Laboratory"/>
            <person name="Ahrendt S."/>
            <person name="Sahu N."/>
            <person name="Indic B."/>
            <person name="Wong-Bajracharya J."/>
            <person name="Merenyi Z."/>
            <person name="Ke H.-M."/>
            <person name="Monk M."/>
            <person name="Kocsube S."/>
            <person name="Drula E."/>
            <person name="Lipzen A."/>
            <person name="Balint B."/>
            <person name="Henrissat B."/>
            <person name="Andreopoulos B."/>
            <person name="Martin F.M."/>
            <person name="Harder C.B."/>
            <person name="Rigling D."/>
            <person name="Ford K.L."/>
            <person name="Foster G.D."/>
            <person name="Pangilinan J."/>
            <person name="Papanicolaou A."/>
            <person name="Barry K."/>
            <person name="LaButti K."/>
            <person name="Viragh M."/>
            <person name="Koriabine M."/>
            <person name="Yan M."/>
            <person name="Riley R."/>
            <person name="Champramary S."/>
            <person name="Plett K.L."/>
            <person name="Tsai I.J."/>
            <person name="Slot J."/>
            <person name="Sipos G."/>
            <person name="Plett J."/>
            <person name="Nagy L.G."/>
            <person name="Grigoriev I.V."/>
        </authorList>
    </citation>
    <scope>NUCLEOTIDE SEQUENCE</scope>
    <source>
        <strain evidence="3">ICMP 16352</strain>
    </source>
</reference>
<keyword evidence="1" id="KW-1133">Transmembrane helix</keyword>
<evidence type="ECO:0000313" key="3">
    <source>
        <dbReference type="EMBL" id="KAK0488563.1"/>
    </source>
</evidence>
<dbReference type="Proteomes" id="UP001175227">
    <property type="component" value="Unassembled WGS sequence"/>
</dbReference>
<feature type="transmembrane region" description="Helical" evidence="1">
    <location>
        <begin position="20"/>
        <end position="45"/>
    </location>
</feature>
<dbReference type="PANTHER" id="PTHR40465:SF1">
    <property type="entry name" value="DUF6534 DOMAIN-CONTAINING PROTEIN"/>
    <property type="match status" value="1"/>
</dbReference>
<feature type="domain" description="DUF6534" evidence="2">
    <location>
        <begin position="176"/>
        <end position="262"/>
    </location>
</feature>
<organism evidence="3 4">
    <name type="scientific">Armillaria novae-zelandiae</name>
    <dbReference type="NCBI Taxonomy" id="153914"/>
    <lineage>
        <taxon>Eukaryota</taxon>
        <taxon>Fungi</taxon>
        <taxon>Dikarya</taxon>
        <taxon>Basidiomycota</taxon>
        <taxon>Agaricomycotina</taxon>
        <taxon>Agaricomycetes</taxon>
        <taxon>Agaricomycetidae</taxon>
        <taxon>Agaricales</taxon>
        <taxon>Marasmiineae</taxon>
        <taxon>Physalacriaceae</taxon>
        <taxon>Armillaria</taxon>
    </lineage>
</organism>
<sequence length="330" mass="36966">MGETHAMFPVPPGYPIEKLTGPVIIAIFLHWGLFGTLSMQLYLYYLAFPNDIKFTKYLVYGIYVLELVQTVLVTHDSFIAFCYSFGDIRVFTNMHFDWLTVPIMSAVVAFVGQVFYAYRIFVLSKSHAVPIFVICLSSISSVAGIITGAYCFQAGNIIELNKLKISIVAGIWCSTAALCDVVIAICMTYYLMRSNTSFRRTQILVTKLIRLTIETGSVTAAVALLSIILYFAFPHQTFYTTPVLILPKLYVNAVYMVLNSRMRIVGGRDTYTSSTDTGIMTTILRDTSSQPMQDVRRTERRASVTVVSNASDDERQIGLTNSDSHRVVYV</sequence>
<feature type="transmembrane region" description="Helical" evidence="1">
    <location>
        <begin position="239"/>
        <end position="258"/>
    </location>
</feature>